<reference evidence="3" key="1">
    <citation type="journal article" date="2013" name="J. Plant Res.">
        <title>Effect of fungi and light on seed germination of three Opuntia species from semiarid lands of central Mexico.</title>
        <authorList>
            <person name="Delgado-Sanchez P."/>
            <person name="Jimenez-Bremont J.F."/>
            <person name="Guerrero-Gonzalez Mde L."/>
            <person name="Flores J."/>
        </authorList>
    </citation>
    <scope>NUCLEOTIDE SEQUENCE</scope>
    <source>
        <tissue evidence="3">Cladode</tissue>
    </source>
</reference>
<dbReference type="EMBL" id="GISG01047425">
    <property type="protein sequence ID" value="MBA4624361.1"/>
    <property type="molecule type" value="Transcribed_RNA"/>
</dbReference>
<feature type="region of interest" description="Disordered" evidence="1">
    <location>
        <begin position="80"/>
        <end position="102"/>
    </location>
</feature>
<reference evidence="3" key="2">
    <citation type="submission" date="2020-07" db="EMBL/GenBank/DDBJ databases">
        <authorList>
            <person name="Vera ALvarez R."/>
            <person name="Arias-Moreno D.M."/>
            <person name="Jimenez-Jacinto V."/>
            <person name="Jimenez-Bremont J.F."/>
            <person name="Swaminathan K."/>
            <person name="Moose S.P."/>
            <person name="Guerrero-Gonzalez M.L."/>
            <person name="Marino-Ramirez L."/>
            <person name="Landsman D."/>
            <person name="Rodriguez-Kessler M."/>
            <person name="Delgado-Sanchez P."/>
        </authorList>
    </citation>
    <scope>NUCLEOTIDE SEQUENCE</scope>
    <source>
        <tissue evidence="3">Cladode</tissue>
    </source>
</reference>
<dbReference type="AlphaFoldDB" id="A0A7C9CR01"/>
<evidence type="ECO:0000256" key="1">
    <source>
        <dbReference type="SAM" id="MobiDB-lite"/>
    </source>
</evidence>
<feature type="domain" description="TRF2/HOY1 PH-like" evidence="2">
    <location>
        <begin position="108"/>
        <end position="226"/>
    </location>
</feature>
<dbReference type="PANTHER" id="PTHR33494:SF5">
    <property type="entry name" value="F10A16.6 PROTEIN"/>
    <property type="match status" value="1"/>
</dbReference>
<dbReference type="PANTHER" id="PTHR33494">
    <property type="entry name" value="OS02G0793800 PROTEIN"/>
    <property type="match status" value="1"/>
</dbReference>
<dbReference type="InterPro" id="IPR057939">
    <property type="entry name" value="TRF2_HOY1_PH"/>
</dbReference>
<organism evidence="3">
    <name type="scientific">Opuntia streptacantha</name>
    <name type="common">Prickly pear cactus</name>
    <name type="synonym">Opuntia cardona</name>
    <dbReference type="NCBI Taxonomy" id="393608"/>
    <lineage>
        <taxon>Eukaryota</taxon>
        <taxon>Viridiplantae</taxon>
        <taxon>Streptophyta</taxon>
        <taxon>Embryophyta</taxon>
        <taxon>Tracheophyta</taxon>
        <taxon>Spermatophyta</taxon>
        <taxon>Magnoliopsida</taxon>
        <taxon>eudicotyledons</taxon>
        <taxon>Gunneridae</taxon>
        <taxon>Pentapetalae</taxon>
        <taxon>Caryophyllales</taxon>
        <taxon>Cactineae</taxon>
        <taxon>Cactaceae</taxon>
        <taxon>Opuntioideae</taxon>
        <taxon>Opuntia</taxon>
    </lineage>
</organism>
<feature type="region of interest" description="Disordered" evidence="1">
    <location>
        <begin position="26"/>
        <end position="47"/>
    </location>
</feature>
<name>A0A7C9CR01_OPUST</name>
<evidence type="ECO:0000313" key="3">
    <source>
        <dbReference type="EMBL" id="MBA4624361.1"/>
    </source>
</evidence>
<sequence>MEQRNDDDEFNELFYHYNYYNNSQPFLASNSHQSRSSDHQRQPAPGLDIEEAMRNGGRVGLKLTKTPSFLSSLNELSSYNNKRMKRPDSTSDDGHSLSGSPEKLKAANFPALSLQIGAWKMVSMYEGDLVAKCYFKKKNLVWEVLDGNLKRKVEFPWSSISAIRALFPQNGPAILDIMLRKSPLFFEEVNPQPRKHTSWEQSCDFTNSQASLFRRHTLLFSEGVLEKQYEKLLQADPSLHNLSKQAFPEQASPLFNEIRFASEPSFDNLLVPPQQQFLPNFTVAQNQQPNPLGYHGISSPLSGNFPVQGNIDNFPALATPMCPNVGLQHQILDQEGAYTNLMDLTSSVNFQSVSYTMQQEQDYNVNQLQQMPSTGNFGSVDAPYMGFDQSGGWDYGGQGSFGGGAPWL</sequence>
<proteinExistence type="predicted"/>
<protein>
    <recommendedName>
        <fullName evidence="2">TRF2/HOY1 PH-like domain-containing protein</fullName>
    </recommendedName>
</protein>
<evidence type="ECO:0000259" key="2">
    <source>
        <dbReference type="Pfam" id="PF24818"/>
    </source>
</evidence>
<feature type="compositionally biased region" description="Basic and acidic residues" evidence="1">
    <location>
        <begin position="86"/>
        <end position="95"/>
    </location>
</feature>
<dbReference type="Pfam" id="PF24818">
    <property type="entry name" value="PH_TRF2_HOY1"/>
    <property type="match status" value="1"/>
</dbReference>
<accession>A0A7C9CR01</accession>